<evidence type="ECO:0000256" key="3">
    <source>
        <dbReference type="ARBA" id="ARBA00023155"/>
    </source>
</evidence>
<evidence type="ECO:0000256" key="1">
    <source>
        <dbReference type="ARBA" id="ARBA00004123"/>
    </source>
</evidence>
<dbReference type="PROSITE" id="PS00027">
    <property type="entry name" value="HOMEOBOX_1"/>
    <property type="match status" value="1"/>
</dbReference>
<evidence type="ECO:0000256" key="7">
    <source>
        <dbReference type="SAM" id="MobiDB-lite"/>
    </source>
</evidence>
<dbReference type="PROSITE" id="PS50071">
    <property type="entry name" value="HOMEOBOX_2"/>
    <property type="match status" value="1"/>
</dbReference>
<feature type="region of interest" description="Disordered" evidence="7">
    <location>
        <begin position="67"/>
        <end position="97"/>
    </location>
</feature>
<evidence type="ECO:0000256" key="6">
    <source>
        <dbReference type="RuleBase" id="RU000682"/>
    </source>
</evidence>
<reference evidence="9" key="1">
    <citation type="journal article" date="2009" name="PLoS ONE">
        <title>Are Hox genes ancestrally involved in axial patterning? Evidence from the hydrozoan Clytia hemisphaerica (Cnidaria).</title>
        <authorList>
            <person name="Chiori R."/>
            <person name="Jager M."/>
            <person name="Denker E."/>
            <person name="Wincker P."/>
            <person name="Da Silva C."/>
            <person name="Le Guyader H."/>
            <person name="Manuel M."/>
            <person name="Queinnec E."/>
        </authorList>
    </citation>
    <scope>NUCLEOTIDE SEQUENCE</scope>
</reference>
<proteinExistence type="evidence at transcript level"/>
<dbReference type="InterPro" id="IPR020479">
    <property type="entry name" value="HD_metazoa"/>
</dbReference>
<dbReference type="PANTHER" id="PTHR24340">
    <property type="entry name" value="HOMEOBOX PROTEIN NKX"/>
    <property type="match status" value="1"/>
</dbReference>
<dbReference type="GO" id="GO:0000978">
    <property type="term" value="F:RNA polymerase II cis-regulatory region sequence-specific DNA binding"/>
    <property type="evidence" value="ECO:0007669"/>
    <property type="project" value="TreeGrafter"/>
</dbReference>
<dbReference type="PRINTS" id="PR00024">
    <property type="entry name" value="HOMEOBOX"/>
</dbReference>
<dbReference type="GO" id="GO:0005634">
    <property type="term" value="C:nucleus"/>
    <property type="evidence" value="ECO:0007669"/>
    <property type="project" value="UniProtKB-SubCell"/>
</dbReference>
<comment type="subcellular location">
    <subcellularLocation>
        <location evidence="1 5 6">Nucleus</location>
    </subcellularLocation>
</comment>
<dbReference type="Pfam" id="PF00046">
    <property type="entry name" value="Homeodomain"/>
    <property type="match status" value="1"/>
</dbReference>
<evidence type="ECO:0000259" key="8">
    <source>
        <dbReference type="PROSITE" id="PS50071"/>
    </source>
</evidence>
<accession>B9V2D8</accession>
<dbReference type="GO" id="GO:0000981">
    <property type="term" value="F:DNA-binding transcription factor activity, RNA polymerase II-specific"/>
    <property type="evidence" value="ECO:0007669"/>
    <property type="project" value="InterPro"/>
</dbReference>
<dbReference type="AlphaFoldDB" id="B9V2D8"/>
<evidence type="ECO:0000256" key="2">
    <source>
        <dbReference type="ARBA" id="ARBA00023125"/>
    </source>
</evidence>
<feature type="DNA-binding region" description="Homeobox" evidence="5">
    <location>
        <begin position="5"/>
        <end position="64"/>
    </location>
</feature>
<dbReference type="CDD" id="cd00086">
    <property type="entry name" value="homeodomain"/>
    <property type="match status" value="1"/>
</dbReference>
<dbReference type="SMART" id="SM00389">
    <property type="entry name" value="HOX"/>
    <property type="match status" value="1"/>
</dbReference>
<organism evidence="9">
    <name type="scientific">Clytia hemisphaerica</name>
    <dbReference type="NCBI Taxonomy" id="252671"/>
    <lineage>
        <taxon>Eukaryota</taxon>
        <taxon>Metazoa</taxon>
        <taxon>Cnidaria</taxon>
        <taxon>Hydrozoa</taxon>
        <taxon>Hydroidolina</taxon>
        <taxon>Leptothecata</taxon>
        <taxon>Obeliida</taxon>
        <taxon>Clytiidae</taxon>
        <taxon>Clytia</taxon>
    </lineage>
</organism>
<evidence type="ECO:0000256" key="5">
    <source>
        <dbReference type="PROSITE-ProRule" id="PRU00108"/>
    </source>
</evidence>
<dbReference type="SUPFAM" id="SSF46689">
    <property type="entry name" value="Homeodomain-like"/>
    <property type="match status" value="1"/>
</dbReference>
<dbReference type="GO" id="GO:0030154">
    <property type="term" value="P:cell differentiation"/>
    <property type="evidence" value="ECO:0007669"/>
    <property type="project" value="TreeGrafter"/>
</dbReference>
<dbReference type="InterPro" id="IPR050394">
    <property type="entry name" value="Homeobox_NK-like"/>
</dbReference>
<keyword evidence="4 5" id="KW-0539">Nucleus</keyword>
<protein>
    <submittedName>
        <fullName evidence="9">NK2b homeodomain transcription factor protein</fullName>
    </submittedName>
</protein>
<feature type="domain" description="Homeobox" evidence="8">
    <location>
        <begin position="3"/>
        <end position="63"/>
    </location>
</feature>
<keyword evidence="2 5" id="KW-0238">DNA-binding</keyword>
<dbReference type="Gene3D" id="1.10.10.60">
    <property type="entry name" value="Homeodomain-like"/>
    <property type="match status" value="1"/>
</dbReference>
<sequence length="191" mass="22658">DVKIHRKRRILFTREQTYELQKVFQYQQYLTVPQRDFLSRKINLTPTQVKIWFQNHRYKLKKYVKECHSKPKPKPKTTSSHQESKNSTILSGYDRPPFLMERLSPLSRSELRTYRSQSPPERPTMYPFRKSYSRVCSSPDRFPSYRRSPPYTASSSSLGCCECEKYAPPPTLTKWKRCESESGTSVSEEKD</sequence>
<feature type="non-terminal residue" evidence="9">
    <location>
        <position position="1"/>
    </location>
</feature>
<evidence type="ECO:0000256" key="4">
    <source>
        <dbReference type="ARBA" id="ARBA00023242"/>
    </source>
</evidence>
<dbReference type="InterPro" id="IPR009057">
    <property type="entry name" value="Homeodomain-like_sf"/>
</dbReference>
<keyword evidence="3 5" id="KW-0371">Homeobox</keyword>
<dbReference type="EMBL" id="FJ392855">
    <property type="protein sequence ID" value="ACM62738.1"/>
    <property type="molecule type" value="mRNA"/>
</dbReference>
<dbReference type="InterPro" id="IPR001356">
    <property type="entry name" value="HD"/>
</dbReference>
<name>B9V2D8_9CNID</name>
<dbReference type="InterPro" id="IPR017970">
    <property type="entry name" value="Homeobox_CS"/>
</dbReference>
<evidence type="ECO:0000313" key="9">
    <source>
        <dbReference type="EMBL" id="ACM62738.1"/>
    </source>
</evidence>